<dbReference type="RefSeq" id="WP_125828747.1">
    <property type="nucleotide sequence ID" value="NZ_MOXD01000003.1"/>
</dbReference>
<proteinExistence type="predicted"/>
<comment type="caution">
    <text evidence="2">The sequence shown here is derived from an EMBL/GenBank/DDBJ whole genome shotgun (WGS) entry which is preliminary data.</text>
</comment>
<protein>
    <recommendedName>
        <fullName evidence="4">Lysozyme inhibitor LprI N-terminal domain-containing protein</fullName>
    </recommendedName>
</protein>
<feature type="chain" id="PRO_5013317961" description="Lysozyme inhibitor LprI N-terminal domain-containing protein" evidence="1">
    <location>
        <begin position="20"/>
        <end position="124"/>
    </location>
</feature>
<evidence type="ECO:0000313" key="2">
    <source>
        <dbReference type="EMBL" id="OMQ24599.1"/>
    </source>
</evidence>
<evidence type="ECO:0000313" key="3">
    <source>
        <dbReference type="Proteomes" id="UP000216021"/>
    </source>
</evidence>
<name>A0A1S8CLM6_9GAMM</name>
<feature type="signal peptide" evidence="1">
    <location>
        <begin position="1"/>
        <end position="19"/>
    </location>
</feature>
<dbReference type="OrthoDB" id="8591547at2"/>
<accession>A0A1S8CLM6</accession>
<evidence type="ECO:0008006" key="4">
    <source>
        <dbReference type="Google" id="ProtNLM"/>
    </source>
</evidence>
<organism evidence="2 3">
    <name type="scientific">Serratia oryzae</name>
    <dbReference type="NCBI Taxonomy" id="2034155"/>
    <lineage>
        <taxon>Bacteria</taxon>
        <taxon>Pseudomonadati</taxon>
        <taxon>Pseudomonadota</taxon>
        <taxon>Gammaproteobacteria</taxon>
        <taxon>Enterobacterales</taxon>
        <taxon>Yersiniaceae</taxon>
        <taxon>Serratia</taxon>
    </lineage>
</organism>
<evidence type="ECO:0000256" key="1">
    <source>
        <dbReference type="SAM" id="SignalP"/>
    </source>
</evidence>
<dbReference type="AlphaFoldDB" id="A0A1S8CLM6"/>
<dbReference type="InterPro" id="IPR038314">
    <property type="entry name" value="T6SS_sf"/>
</dbReference>
<keyword evidence="1" id="KW-0732">Signal</keyword>
<dbReference type="STRING" id="2034155.BMI79_07185"/>
<keyword evidence="3" id="KW-1185">Reference proteome</keyword>
<dbReference type="Proteomes" id="UP000216021">
    <property type="component" value="Unassembled WGS sequence"/>
</dbReference>
<dbReference type="EMBL" id="MOXD01000003">
    <property type="protein sequence ID" value="OMQ24599.1"/>
    <property type="molecule type" value="Genomic_DNA"/>
</dbReference>
<dbReference type="Gene3D" id="1.20.120.1620">
    <property type="match status" value="1"/>
</dbReference>
<reference evidence="2 3" key="1">
    <citation type="submission" date="2016-11" db="EMBL/GenBank/DDBJ databases">
        <title>Rahnella oryzae sp. nov., isolated from rice root.</title>
        <authorList>
            <person name="Zhang X.-X."/>
            <person name="Zhang J."/>
        </authorList>
    </citation>
    <scope>NUCLEOTIDE SEQUENCE [LARGE SCALE GENOMIC DNA]</scope>
    <source>
        <strain evidence="2 3">J11-6</strain>
    </source>
</reference>
<sequence>MTKKIILSFLLLLSFFVSANGDNSETRMVLKKWGMAYCLEIYQKTESADEAGSARSGYFQLGEHSEQAYKNVKNYFNRVIPEDKRVMQATGKPNNLMRCLDVYESLEYEKVIRAQDKWIGTGME</sequence>
<gene>
    <name evidence="2" type="ORF">BMI79_07185</name>
</gene>